<keyword evidence="4 5" id="KW-0393">Immunoglobulin domain</keyword>
<accession>A0A9F5MZE9</accession>
<dbReference type="InterPro" id="IPR015528">
    <property type="entry name" value="IL-12_beta"/>
</dbReference>
<dbReference type="Proteomes" id="UP000695026">
    <property type="component" value="Unplaced"/>
</dbReference>
<comment type="similarity">
    <text evidence="5">Belongs to the IL-12B family.</text>
</comment>
<organism evidence="8 9">
    <name type="scientific">Python bivittatus</name>
    <name type="common">Burmese python</name>
    <name type="synonym">Python molurus bivittatus</name>
    <dbReference type="NCBI Taxonomy" id="176946"/>
    <lineage>
        <taxon>Eukaryota</taxon>
        <taxon>Metazoa</taxon>
        <taxon>Chordata</taxon>
        <taxon>Craniata</taxon>
        <taxon>Vertebrata</taxon>
        <taxon>Euteleostomi</taxon>
        <taxon>Lepidosauria</taxon>
        <taxon>Squamata</taxon>
        <taxon>Bifurcata</taxon>
        <taxon>Unidentata</taxon>
        <taxon>Episquamata</taxon>
        <taxon>Toxicofera</taxon>
        <taxon>Serpentes</taxon>
        <taxon>Henophidia</taxon>
        <taxon>Pythonidae</taxon>
        <taxon>Python</taxon>
    </lineage>
</organism>
<evidence type="ECO:0000256" key="3">
    <source>
        <dbReference type="ARBA" id="ARBA00023180"/>
    </source>
</evidence>
<dbReference type="InterPro" id="IPR036179">
    <property type="entry name" value="Ig-like_dom_sf"/>
</dbReference>
<keyword evidence="2" id="KW-1015">Disulfide bond</keyword>
<evidence type="ECO:0000256" key="6">
    <source>
        <dbReference type="SAM" id="MobiDB-lite"/>
    </source>
</evidence>
<dbReference type="GO" id="GO:0005615">
    <property type="term" value="C:extracellular space"/>
    <property type="evidence" value="ECO:0007669"/>
    <property type="project" value="UniProtKB-KW"/>
</dbReference>
<dbReference type="InterPro" id="IPR036116">
    <property type="entry name" value="FN3_sf"/>
</dbReference>
<reference evidence="9" key="1">
    <citation type="submission" date="2025-08" db="UniProtKB">
        <authorList>
            <consortium name="RefSeq"/>
        </authorList>
    </citation>
    <scope>IDENTIFICATION</scope>
    <source>
        <tissue evidence="9">Liver</tissue>
    </source>
</reference>
<dbReference type="OMA" id="EANNYSG"/>
<dbReference type="RefSeq" id="XP_025022373.1">
    <property type="nucleotide sequence ID" value="XM_025166605.1"/>
</dbReference>
<dbReference type="PANTHER" id="PTHR48485:SF4">
    <property type="entry name" value="INTERLEUKIN-12 SUBUNIT BETA"/>
    <property type="match status" value="1"/>
</dbReference>
<keyword evidence="8" id="KW-1185">Reference proteome</keyword>
<evidence type="ECO:0000313" key="8">
    <source>
        <dbReference type="Proteomes" id="UP000695026"/>
    </source>
</evidence>
<feature type="region of interest" description="Disordered" evidence="6">
    <location>
        <begin position="172"/>
        <end position="191"/>
    </location>
</feature>
<evidence type="ECO:0000259" key="7">
    <source>
        <dbReference type="PROSITE" id="PS50835"/>
    </source>
</evidence>
<protein>
    <recommendedName>
        <fullName evidence="5">Interleukin-12 subunit beta</fullName>
        <shortName evidence="5">IL-12B</shortName>
    </recommendedName>
    <alternativeName>
        <fullName evidence="5">Cytotoxic lymphocyte maturation factor 40 kDa subunit</fullName>
    </alternativeName>
    <alternativeName>
        <fullName evidence="5">IL-12 subunit p40</fullName>
    </alternativeName>
</protein>
<dbReference type="Pfam" id="PF10420">
    <property type="entry name" value="IL12p40_C"/>
    <property type="match status" value="1"/>
</dbReference>
<dbReference type="PROSITE" id="PS50835">
    <property type="entry name" value="IG_LIKE"/>
    <property type="match status" value="1"/>
</dbReference>
<dbReference type="OrthoDB" id="8670716at2759"/>
<dbReference type="PRINTS" id="PR01928">
    <property type="entry name" value="INTRLEUKN12B"/>
</dbReference>
<dbReference type="InterPro" id="IPR050676">
    <property type="entry name" value="IL-12"/>
</dbReference>
<dbReference type="GO" id="GO:0004896">
    <property type="term" value="F:cytokine receptor activity"/>
    <property type="evidence" value="ECO:0007669"/>
    <property type="project" value="UniProtKB-UniRule"/>
</dbReference>
<dbReference type="InterPro" id="IPR019482">
    <property type="entry name" value="IL-12_beta_cen-dom"/>
</dbReference>
<evidence type="ECO:0000256" key="4">
    <source>
        <dbReference type="ARBA" id="ARBA00023319"/>
    </source>
</evidence>
<feature type="signal peptide" evidence="5">
    <location>
        <begin position="1"/>
        <end position="20"/>
    </location>
</feature>
<keyword evidence="5" id="KW-0202">Cytokine</keyword>
<dbReference type="InterPro" id="IPR007110">
    <property type="entry name" value="Ig-like_dom"/>
</dbReference>
<dbReference type="AlphaFoldDB" id="A0A9F5MZE9"/>
<keyword evidence="3 5" id="KW-0325">Glycoprotein</keyword>
<gene>
    <name evidence="9" type="primary">LOC112540630</name>
    <name evidence="5" type="synonym">IL12B</name>
</gene>
<evidence type="ECO:0000256" key="2">
    <source>
        <dbReference type="ARBA" id="ARBA00023157"/>
    </source>
</evidence>
<dbReference type="PANTHER" id="PTHR48485">
    <property type="entry name" value="INTERLEUKIN-12 SUBUNIT BETA-RELATED"/>
    <property type="match status" value="1"/>
</dbReference>
<feature type="domain" description="Ig-like" evidence="7">
    <location>
        <begin position="44"/>
        <end position="100"/>
    </location>
</feature>
<dbReference type="GeneID" id="112540630"/>
<dbReference type="KEGG" id="pbi:112540630"/>
<dbReference type="GO" id="GO:0005125">
    <property type="term" value="F:cytokine activity"/>
    <property type="evidence" value="ECO:0007669"/>
    <property type="project" value="UniProtKB-KW"/>
</dbReference>
<proteinExistence type="inferred from homology"/>
<dbReference type="Gene3D" id="2.60.40.10">
    <property type="entry name" value="Immunoglobulins"/>
    <property type="match status" value="3"/>
</dbReference>
<dbReference type="InterPro" id="IPR013783">
    <property type="entry name" value="Ig-like_fold"/>
</dbReference>
<sequence length="360" mass="41456">MTFTLFILTFTLALVAHREATQEMRGDVHFVEIRWSSDNSAHPEKLTLTCKAPESLHGFVYWKKDLKWAGNGMTLKITVRETPDAGNYTCWSNTTHELLSYTVVYITKRGANGEIEESVLKCNETVPQQRTCFYCEANNYSGNFTCFWEAQSQNSELKFKMEAESGSEVKPASGTVICENPENNSEGTNPELYSASCRRENPCSFTEEYQPIMLSLNIFNKYVFEKHAISFFIKDILKPDISQCQVTKHGMLTWSPPPTWSTPVTYFGLTYQIQLVSNNNVKICEVDHSSLFQHEDILRCTYKLCRFGECFIRSRDHYYSNSAWSDWSKCRSSSTHRNHKNTQPDNSINEHKGEVEKCRC</sequence>
<evidence type="ECO:0000313" key="9">
    <source>
        <dbReference type="RefSeq" id="XP_025022373.1"/>
    </source>
</evidence>
<keyword evidence="1 5" id="KW-0732">Signal</keyword>
<evidence type="ECO:0000256" key="1">
    <source>
        <dbReference type="ARBA" id="ARBA00022729"/>
    </source>
</evidence>
<dbReference type="SUPFAM" id="SSF48726">
    <property type="entry name" value="Immunoglobulin"/>
    <property type="match status" value="1"/>
</dbReference>
<dbReference type="SUPFAM" id="SSF49265">
    <property type="entry name" value="Fibronectin type III"/>
    <property type="match status" value="2"/>
</dbReference>
<feature type="chain" id="PRO_5039960957" description="Interleukin-12 subunit beta" evidence="5">
    <location>
        <begin position="21"/>
        <end position="360"/>
    </location>
</feature>
<keyword evidence="5" id="KW-0964">Secreted</keyword>
<comment type="subunit">
    <text evidence="5">Heterodimer with IL12A; disulfide-linked. The heterodimer is known as interleukin IL-12.</text>
</comment>
<evidence type="ECO:0000256" key="5">
    <source>
        <dbReference type="RuleBase" id="RU281113"/>
    </source>
</evidence>
<name>A0A9F5MZE9_PYTBI</name>
<comment type="subcellular location">
    <subcellularLocation>
        <location evidence="5">Secreted</location>
    </subcellularLocation>
</comment>